<dbReference type="EMBL" id="JBJQOH010000007">
    <property type="protein sequence ID" value="KAL3679731.1"/>
    <property type="molecule type" value="Genomic_DNA"/>
</dbReference>
<organism evidence="1 2">
    <name type="scientific">Riccia sorocarpa</name>
    <dbReference type="NCBI Taxonomy" id="122646"/>
    <lineage>
        <taxon>Eukaryota</taxon>
        <taxon>Viridiplantae</taxon>
        <taxon>Streptophyta</taxon>
        <taxon>Embryophyta</taxon>
        <taxon>Marchantiophyta</taxon>
        <taxon>Marchantiopsida</taxon>
        <taxon>Marchantiidae</taxon>
        <taxon>Marchantiales</taxon>
        <taxon>Ricciaceae</taxon>
        <taxon>Riccia</taxon>
    </lineage>
</organism>
<keyword evidence="2" id="KW-1185">Reference proteome</keyword>
<name>A0ABD3GM39_9MARC</name>
<reference evidence="1 2" key="1">
    <citation type="submission" date="2024-09" db="EMBL/GenBank/DDBJ databases">
        <title>Chromosome-scale assembly of Riccia sorocarpa.</title>
        <authorList>
            <person name="Paukszto L."/>
        </authorList>
    </citation>
    <scope>NUCLEOTIDE SEQUENCE [LARGE SCALE GENOMIC DNA]</scope>
    <source>
        <strain evidence="1">LP-2024</strain>
        <tissue evidence="1">Aerial parts of the thallus</tissue>
    </source>
</reference>
<evidence type="ECO:0000313" key="1">
    <source>
        <dbReference type="EMBL" id="KAL3679731.1"/>
    </source>
</evidence>
<accession>A0ABD3GM39</accession>
<comment type="caution">
    <text evidence="1">The sequence shown here is derived from an EMBL/GenBank/DDBJ whole genome shotgun (WGS) entry which is preliminary data.</text>
</comment>
<dbReference type="AlphaFoldDB" id="A0ABD3GM39"/>
<proteinExistence type="predicted"/>
<gene>
    <name evidence="1" type="ORF">R1sor_022687</name>
</gene>
<protein>
    <submittedName>
        <fullName evidence="1">Uncharacterized protein</fullName>
    </submittedName>
</protein>
<sequence length="89" mass="10742">MENFIQSRLLEDRLERSRQEIERLLAEDQVHNVFLEQQFKIQLQCREQIQDLEIEQQMDLKIGRKNAVGVYEKIRNRVADQHQFASTTK</sequence>
<dbReference type="Proteomes" id="UP001633002">
    <property type="component" value="Unassembled WGS sequence"/>
</dbReference>
<evidence type="ECO:0000313" key="2">
    <source>
        <dbReference type="Proteomes" id="UP001633002"/>
    </source>
</evidence>